<accession>A0A284QXX7</accession>
<protein>
    <submittedName>
        <fullName evidence="1">Uncharacterized protein</fullName>
    </submittedName>
</protein>
<evidence type="ECO:0000313" key="1">
    <source>
        <dbReference type="EMBL" id="SJL01333.1"/>
    </source>
</evidence>
<dbReference type="Proteomes" id="UP000219338">
    <property type="component" value="Unassembled WGS sequence"/>
</dbReference>
<dbReference type="EMBL" id="FUEG01000003">
    <property type="protein sequence ID" value="SJL01333.1"/>
    <property type="molecule type" value="Genomic_DNA"/>
</dbReference>
<sequence length="108" mass="11957">MAFGLEMHPPVTVLQPSSDNRHTHLKKSILHASEAHALDDHQEDLETLARASEVDSFSYLLGDELPDIEWPSSRLDGHIKVEYYAYALGIALGQPYVCLATVLRSISG</sequence>
<dbReference type="AlphaFoldDB" id="A0A284QXX7"/>
<keyword evidence="2" id="KW-1185">Reference proteome</keyword>
<reference evidence="2" key="1">
    <citation type="journal article" date="2017" name="Nat. Ecol. Evol.">
        <title>Genome expansion and lineage-specific genetic innovations in the forest pathogenic fungi Armillaria.</title>
        <authorList>
            <person name="Sipos G."/>
            <person name="Prasanna A.N."/>
            <person name="Walter M.C."/>
            <person name="O'Connor E."/>
            <person name="Balint B."/>
            <person name="Krizsan K."/>
            <person name="Kiss B."/>
            <person name="Hess J."/>
            <person name="Varga T."/>
            <person name="Slot J."/>
            <person name="Riley R."/>
            <person name="Boka B."/>
            <person name="Rigling D."/>
            <person name="Barry K."/>
            <person name="Lee J."/>
            <person name="Mihaltcheva S."/>
            <person name="LaButti K."/>
            <person name="Lipzen A."/>
            <person name="Waldron R."/>
            <person name="Moloney N.M."/>
            <person name="Sperisen C."/>
            <person name="Kredics L."/>
            <person name="Vagvoelgyi C."/>
            <person name="Patrignani A."/>
            <person name="Fitzpatrick D."/>
            <person name="Nagy I."/>
            <person name="Doyle S."/>
            <person name="Anderson J.B."/>
            <person name="Grigoriev I.V."/>
            <person name="Gueldener U."/>
            <person name="Muensterkoetter M."/>
            <person name="Nagy L.G."/>
        </authorList>
    </citation>
    <scope>NUCLEOTIDE SEQUENCE [LARGE SCALE GENOMIC DNA]</scope>
    <source>
        <strain evidence="2">C18/9</strain>
    </source>
</reference>
<gene>
    <name evidence="1" type="ORF">ARMOST_04653</name>
</gene>
<organism evidence="1 2">
    <name type="scientific">Armillaria ostoyae</name>
    <name type="common">Armillaria root rot fungus</name>
    <dbReference type="NCBI Taxonomy" id="47428"/>
    <lineage>
        <taxon>Eukaryota</taxon>
        <taxon>Fungi</taxon>
        <taxon>Dikarya</taxon>
        <taxon>Basidiomycota</taxon>
        <taxon>Agaricomycotina</taxon>
        <taxon>Agaricomycetes</taxon>
        <taxon>Agaricomycetidae</taxon>
        <taxon>Agaricales</taxon>
        <taxon>Marasmiineae</taxon>
        <taxon>Physalacriaceae</taxon>
        <taxon>Armillaria</taxon>
    </lineage>
</organism>
<name>A0A284QXX7_ARMOS</name>
<proteinExistence type="predicted"/>
<evidence type="ECO:0000313" key="2">
    <source>
        <dbReference type="Proteomes" id="UP000219338"/>
    </source>
</evidence>